<evidence type="ECO:0000256" key="7">
    <source>
        <dbReference type="ARBA" id="ARBA00047899"/>
    </source>
</evidence>
<organism evidence="10 11">
    <name type="scientific">Chenopodium quinoa</name>
    <name type="common">Quinoa</name>
    <dbReference type="NCBI Taxonomy" id="63459"/>
    <lineage>
        <taxon>Eukaryota</taxon>
        <taxon>Viridiplantae</taxon>
        <taxon>Streptophyta</taxon>
        <taxon>Embryophyta</taxon>
        <taxon>Tracheophyta</taxon>
        <taxon>Spermatophyta</taxon>
        <taxon>Magnoliopsida</taxon>
        <taxon>eudicotyledons</taxon>
        <taxon>Gunneridae</taxon>
        <taxon>Pentapetalae</taxon>
        <taxon>Caryophyllales</taxon>
        <taxon>Chenopodiaceae</taxon>
        <taxon>Chenopodioideae</taxon>
        <taxon>Atripliceae</taxon>
        <taxon>Chenopodium</taxon>
    </lineage>
</organism>
<dbReference type="Gene3D" id="1.10.510.10">
    <property type="entry name" value="Transferase(Phosphotransferase) domain 1"/>
    <property type="match status" value="1"/>
</dbReference>
<dbReference type="Gene3D" id="3.30.200.20">
    <property type="entry name" value="Phosphorylase Kinase, domain 1"/>
    <property type="match status" value="1"/>
</dbReference>
<dbReference type="EnsemblPlants" id="AUR62044605-RA">
    <property type="protein sequence ID" value="AUR62044605-RA:cds"/>
    <property type="gene ID" value="AUR62044605"/>
</dbReference>
<evidence type="ECO:0000256" key="5">
    <source>
        <dbReference type="ARBA" id="ARBA00022777"/>
    </source>
</evidence>
<dbReference type="SUPFAM" id="SSF56112">
    <property type="entry name" value="Protein kinase-like (PK-like)"/>
    <property type="match status" value="1"/>
</dbReference>
<keyword evidence="4" id="KW-0547">Nucleotide-binding</keyword>
<keyword evidence="6" id="KW-0067">ATP-binding</keyword>
<evidence type="ECO:0000313" key="10">
    <source>
        <dbReference type="EnsemblPlants" id="AUR62044605-RA:cds"/>
    </source>
</evidence>
<dbReference type="PANTHER" id="PTHR13902">
    <property type="entry name" value="SERINE/THREONINE-PROTEIN KINASE WNK WITH NO LYSINE -RELATED"/>
    <property type="match status" value="1"/>
</dbReference>
<proteinExistence type="predicted"/>
<reference evidence="10" key="2">
    <citation type="submission" date="2021-03" db="UniProtKB">
        <authorList>
            <consortium name="EnsemblPlants"/>
        </authorList>
    </citation>
    <scope>IDENTIFICATION</scope>
</reference>
<dbReference type="FunFam" id="3.30.200.20:FF:000075">
    <property type="entry name" value="Probable serine/threonine-protein kinase WNK1"/>
    <property type="match status" value="1"/>
</dbReference>
<dbReference type="OMA" id="GFHCCAR"/>
<dbReference type="InterPro" id="IPR050588">
    <property type="entry name" value="WNK_Ser-Thr_kinase"/>
</dbReference>
<keyword evidence="5" id="KW-0418">Kinase</keyword>
<dbReference type="AlphaFoldDB" id="A0A803NEQ1"/>
<keyword evidence="2" id="KW-0723">Serine/threonine-protein kinase</keyword>
<dbReference type="InterPro" id="IPR011009">
    <property type="entry name" value="Kinase-like_dom_sf"/>
</dbReference>
<evidence type="ECO:0000256" key="6">
    <source>
        <dbReference type="ARBA" id="ARBA00022840"/>
    </source>
</evidence>
<dbReference type="EC" id="2.7.11.1" evidence="1"/>
<dbReference type="PROSITE" id="PS50011">
    <property type="entry name" value="PROTEIN_KINASE_DOM"/>
    <property type="match status" value="1"/>
</dbReference>
<evidence type="ECO:0000256" key="1">
    <source>
        <dbReference type="ARBA" id="ARBA00012513"/>
    </source>
</evidence>
<dbReference type="GO" id="GO:0005524">
    <property type="term" value="F:ATP binding"/>
    <property type="evidence" value="ECO:0007669"/>
    <property type="project" value="UniProtKB-KW"/>
</dbReference>
<keyword evidence="11" id="KW-1185">Reference proteome</keyword>
<sequence length="307" mass="34923">MASTSQGGNNNEDIETDSSGRYERYNEIIGTGKTKTVYKGYDKEAGTEIAWSKIHITEDLEKNEGFLKLLLAEGDLMKSLDHENIVKCYESWVDNEEKTIHMITEYFPSGNLLQYLRKHKSEDNNAEIKNWCRQILDAIAYLHSQTPPIVHRDIKAENIFINEETGSVKLADFGFALRLEQETCNRKYGTPRYMAPEVHKGKDYNQLADIYSFGLCVLEILTGEQPYSECSSKVEFLLLVADGVKPPELRKVKDNDAYDFIYRCLAPASERPSAIELLNDPFVAPSFSSILSARFLSLVQRVCSCIF</sequence>
<dbReference type="SMART" id="SM00220">
    <property type="entry name" value="S_TKc"/>
    <property type="match status" value="1"/>
</dbReference>
<evidence type="ECO:0000259" key="9">
    <source>
        <dbReference type="PROSITE" id="PS50011"/>
    </source>
</evidence>
<keyword evidence="3" id="KW-0808">Transferase</keyword>
<dbReference type="PROSITE" id="PS00108">
    <property type="entry name" value="PROTEIN_KINASE_ST"/>
    <property type="match status" value="1"/>
</dbReference>
<evidence type="ECO:0000256" key="8">
    <source>
        <dbReference type="ARBA" id="ARBA00048679"/>
    </source>
</evidence>
<comment type="catalytic activity">
    <reaction evidence="7">
        <text>L-threonyl-[protein] + ATP = O-phospho-L-threonyl-[protein] + ADP + H(+)</text>
        <dbReference type="Rhea" id="RHEA:46608"/>
        <dbReference type="Rhea" id="RHEA-COMP:11060"/>
        <dbReference type="Rhea" id="RHEA-COMP:11605"/>
        <dbReference type="ChEBI" id="CHEBI:15378"/>
        <dbReference type="ChEBI" id="CHEBI:30013"/>
        <dbReference type="ChEBI" id="CHEBI:30616"/>
        <dbReference type="ChEBI" id="CHEBI:61977"/>
        <dbReference type="ChEBI" id="CHEBI:456216"/>
        <dbReference type="EC" id="2.7.11.1"/>
    </reaction>
</comment>
<gene>
    <name evidence="10" type="primary">LOC110703984</name>
</gene>
<reference evidence="10" key="1">
    <citation type="journal article" date="2017" name="Nature">
        <title>The genome of Chenopodium quinoa.</title>
        <authorList>
            <person name="Jarvis D.E."/>
            <person name="Ho Y.S."/>
            <person name="Lightfoot D.J."/>
            <person name="Schmoeckel S.M."/>
            <person name="Li B."/>
            <person name="Borm T.J.A."/>
            <person name="Ohyanagi H."/>
            <person name="Mineta K."/>
            <person name="Michell C.T."/>
            <person name="Saber N."/>
            <person name="Kharbatia N.M."/>
            <person name="Rupper R.R."/>
            <person name="Sharp A.R."/>
            <person name="Dally N."/>
            <person name="Boughton B.A."/>
            <person name="Woo Y.H."/>
            <person name="Gao G."/>
            <person name="Schijlen E.G.W.M."/>
            <person name="Guo X."/>
            <person name="Momin A.A."/>
            <person name="Negrao S."/>
            <person name="Al-Babili S."/>
            <person name="Gehring C."/>
            <person name="Roessner U."/>
            <person name="Jung C."/>
            <person name="Murphy K."/>
            <person name="Arold S.T."/>
            <person name="Gojobori T."/>
            <person name="van der Linden C.G."/>
            <person name="van Loo E.N."/>
            <person name="Jellen E.N."/>
            <person name="Maughan P.J."/>
            <person name="Tester M."/>
        </authorList>
    </citation>
    <scope>NUCLEOTIDE SEQUENCE [LARGE SCALE GENOMIC DNA]</scope>
    <source>
        <strain evidence="10">cv. PI 614886</strain>
    </source>
</reference>
<dbReference type="Gramene" id="AUR62044605-RA">
    <property type="protein sequence ID" value="AUR62044605-RA:cds"/>
    <property type="gene ID" value="AUR62044605"/>
</dbReference>
<comment type="catalytic activity">
    <reaction evidence="8">
        <text>L-seryl-[protein] + ATP = O-phospho-L-seryl-[protein] + ADP + H(+)</text>
        <dbReference type="Rhea" id="RHEA:17989"/>
        <dbReference type="Rhea" id="RHEA-COMP:9863"/>
        <dbReference type="Rhea" id="RHEA-COMP:11604"/>
        <dbReference type="ChEBI" id="CHEBI:15378"/>
        <dbReference type="ChEBI" id="CHEBI:29999"/>
        <dbReference type="ChEBI" id="CHEBI:30616"/>
        <dbReference type="ChEBI" id="CHEBI:83421"/>
        <dbReference type="ChEBI" id="CHEBI:456216"/>
        <dbReference type="EC" id="2.7.11.1"/>
    </reaction>
</comment>
<dbReference type="InterPro" id="IPR000719">
    <property type="entry name" value="Prot_kinase_dom"/>
</dbReference>
<feature type="domain" description="Protein kinase" evidence="9">
    <location>
        <begin position="23"/>
        <end position="283"/>
    </location>
</feature>
<dbReference type="GO" id="GO:0004674">
    <property type="term" value="F:protein serine/threonine kinase activity"/>
    <property type="evidence" value="ECO:0007669"/>
    <property type="project" value="UniProtKB-KW"/>
</dbReference>
<evidence type="ECO:0000256" key="4">
    <source>
        <dbReference type="ARBA" id="ARBA00022741"/>
    </source>
</evidence>
<accession>A0A803NEQ1</accession>
<evidence type="ECO:0000256" key="3">
    <source>
        <dbReference type="ARBA" id="ARBA00022679"/>
    </source>
</evidence>
<name>A0A803NEQ1_CHEQI</name>
<dbReference type="Proteomes" id="UP000596660">
    <property type="component" value="Unplaced"/>
</dbReference>
<protein>
    <recommendedName>
        <fullName evidence="1">non-specific serine/threonine protein kinase</fullName>
        <ecNumber evidence="1">2.7.11.1</ecNumber>
    </recommendedName>
</protein>
<dbReference type="InterPro" id="IPR008271">
    <property type="entry name" value="Ser/Thr_kinase_AS"/>
</dbReference>
<dbReference type="SMR" id="A0A803NEQ1"/>
<dbReference type="Pfam" id="PF00069">
    <property type="entry name" value="Pkinase"/>
    <property type="match status" value="1"/>
</dbReference>
<evidence type="ECO:0000313" key="11">
    <source>
        <dbReference type="Proteomes" id="UP000596660"/>
    </source>
</evidence>
<evidence type="ECO:0000256" key="2">
    <source>
        <dbReference type="ARBA" id="ARBA00022527"/>
    </source>
</evidence>